<evidence type="ECO:0000313" key="9">
    <source>
        <dbReference type="Proteomes" id="UP000036850"/>
    </source>
</evidence>
<accession>A0A0L0EUP5</accession>
<evidence type="ECO:0000256" key="3">
    <source>
        <dbReference type="ARBA" id="ARBA00022475"/>
    </source>
</evidence>
<keyword evidence="5 7" id="KW-1133">Transmembrane helix</keyword>
<gene>
    <name evidence="8" type="ORF">AC626_06890</name>
</gene>
<comment type="subcellular location">
    <subcellularLocation>
        <location evidence="1">Cell membrane</location>
        <topology evidence="1">Multi-pass membrane protein</topology>
    </subcellularLocation>
</comment>
<comment type="caution">
    <text evidence="8">The sequence shown here is derived from an EMBL/GenBank/DDBJ whole genome shotgun (WGS) entry which is preliminary data.</text>
</comment>
<evidence type="ECO:0000256" key="1">
    <source>
        <dbReference type="ARBA" id="ARBA00004651"/>
    </source>
</evidence>
<dbReference type="PATRIC" id="fig|43658.6.peg.5153"/>
<feature type="transmembrane region" description="Helical" evidence="7">
    <location>
        <begin position="310"/>
        <end position="332"/>
    </location>
</feature>
<name>A0A0L0EUP5_9GAMM</name>
<feature type="transmembrane region" description="Helical" evidence="7">
    <location>
        <begin position="110"/>
        <end position="130"/>
    </location>
</feature>
<protein>
    <recommendedName>
        <fullName evidence="10">MATE family efflux transporter</fullName>
    </recommendedName>
</protein>
<dbReference type="GO" id="GO:0042910">
    <property type="term" value="F:xenobiotic transmembrane transporter activity"/>
    <property type="evidence" value="ECO:0007669"/>
    <property type="project" value="InterPro"/>
</dbReference>
<dbReference type="AlphaFoldDB" id="A0A0L0EUP5"/>
<evidence type="ECO:0008006" key="10">
    <source>
        <dbReference type="Google" id="ProtNLM"/>
    </source>
</evidence>
<evidence type="ECO:0000313" key="8">
    <source>
        <dbReference type="EMBL" id="KNC68095.1"/>
    </source>
</evidence>
<proteinExistence type="predicted"/>
<dbReference type="Pfam" id="PF01554">
    <property type="entry name" value="MatE"/>
    <property type="match status" value="1"/>
</dbReference>
<feature type="transmembrane region" description="Helical" evidence="7">
    <location>
        <begin position="30"/>
        <end position="55"/>
    </location>
</feature>
<organism evidence="8 9">
    <name type="scientific">Pseudoalteromonas rubra</name>
    <dbReference type="NCBI Taxonomy" id="43658"/>
    <lineage>
        <taxon>Bacteria</taxon>
        <taxon>Pseudomonadati</taxon>
        <taxon>Pseudomonadota</taxon>
        <taxon>Gammaproteobacteria</taxon>
        <taxon>Alteromonadales</taxon>
        <taxon>Pseudoalteromonadaceae</taxon>
        <taxon>Pseudoalteromonas</taxon>
    </lineage>
</organism>
<dbReference type="GO" id="GO:0015297">
    <property type="term" value="F:antiporter activity"/>
    <property type="evidence" value="ECO:0007669"/>
    <property type="project" value="InterPro"/>
</dbReference>
<feature type="transmembrane region" description="Helical" evidence="7">
    <location>
        <begin position="413"/>
        <end position="432"/>
    </location>
</feature>
<evidence type="ECO:0000256" key="2">
    <source>
        <dbReference type="ARBA" id="ARBA00022448"/>
    </source>
</evidence>
<evidence type="ECO:0000256" key="7">
    <source>
        <dbReference type="SAM" id="Phobius"/>
    </source>
</evidence>
<dbReference type="OrthoDB" id="6291398at2"/>
<dbReference type="GO" id="GO:0005886">
    <property type="term" value="C:plasma membrane"/>
    <property type="evidence" value="ECO:0007669"/>
    <property type="project" value="UniProtKB-SubCell"/>
</dbReference>
<dbReference type="PANTHER" id="PTHR43549:SF3">
    <property type="entry name" value="MULTIDRUG RESISTANCE PROTEIN YPNP-RELATED"/>
    <property type="match status" value="1"/>
</dbReference>
<feature type="transmembrane region" description="Helical" evidence="7">
    <location>
        <begin position="344"/>
        <end position="364"/>
    </location>
</feature>
<keyword evidence="4 7" id="KW-0812">Transmembrane</keyword>
<sequence length="474" mass="51599">MGSDNSPALSLGEPLQVCDKQRKRAVRKRWILTGSTSAVLKQLTLPMLWAILALFSADLMELYFASRLGVEELTAMSYTLPVQATLFAFAIGLGIVVATRLTQASEVEQLAAVSLIFTILIGASLAVFIWFGLQPILTMLGLLSFLLVSKFGRHSNVICNIDWAQSYSFYCHGGVWRTSAFGNMRGAAQLLVMFAGAQILISAALFTPWAQSALSMSGLERLGVAHFAAATSASFFALYLLRVKENIRLKVHLLSQRSRQAFRRLFRLFVPVVAMQLLTPLAQSLLMMIVASQGSDAVAAFGVVMRIEPLALLLPMVLTTSLPIFVGQNWAANKSLRVRRGIKQAMAACLVWQSIIALVLFWGADMLGVGFCKQSFVSHSIELAMCILPISYAALAGVMLYVSCCNAIGRTGLALNVTLVRLFALSLPGAYIGAQLSGFQGIIWALALANFMVGAWLLYRALSVQRRPQVLTMT</sequence>
<feature type="transmembrane region" description="Helical" evidence="7">
    <location>
        <begin position="222"/>
        <end position="241"/>
    </location>
</feature>
<feature type="transmembrane region" description="Helical" evidence="7">
    <location>
        <begin position="190"/>
        <end position="210"/>
    </location>
</feature>
<dbReference type="Proteomes" id="UP000036850">
    <property type="component" value="Unassembled WGS sequence"/>
</dbReference>
<dbReference type="PANTHER" id="PTHR43549">
    <property type="entry name" value="MULTIDRUG RESISTANCE PROTEIN YPNP-RELATED"/>
    <property type="match status" value="1"/>
</dbReference>
<dbReference type="InterPro" id="IPR052031">
    <property type="entry name" value="Membrane_Transporter-Flippase"/>
</dbReference>
<keyword evidence="3" id="KW-1003">Cell membrane</keyword>
<feature type="transmembrane region" description="Helical" evidence="7">
    <location>
        <begin position="265"/>
        <end position="290"/>
    </location>
</feature>
<feature type="transmembrane region" description="Helical" evidence="7">
    <location>
        <begin position="438"/>
        <end position="459"/>
    </location>
</feature>
<evidence type="ECO:0000256" key="5">
    <source>
        <dbReference type="ARBA" id="ARBA00022989"/>
    </source>
</evidence>
<feature type="transmembrane region" description="Helical" evidence="7">
    <location>
        <begin position="136"/>
        <end position="152"/>
    </location>
</feature>
<evidence type="ECO:0000256" key="6">
    <source>
        <dbReference type="ARBA" id="ARBA00023136"/>
    </source>
</evidence>
<keyword evidence="6 7" id="KW-0472">Membrane</keyword>
<evidence type="ECO:0000256" key="4">
    <source>
        <dbReference type="ARBA" id="ARBA00022692"/>
    </source>
</evidence>
<feature type="transmembrane region" description="Helical" evidence="7">
    <location>
        <begin position="75"/>
        <end position="98"/>
    </location>
</feature>
<keyword evidence="2" id="KW-0813">Transport</keyword>
<reference evidence="9" key="1">
    <citation type="submission" date="2015-07" db="EMBL/GenBank/DDBJ databases">
        <title>Draft genome sequence of a Pseudoalteromonas rubra strain, OCN096, isolated from Kaneohe Bay, Oahu, Hawaii.</title>
        <authorList>
            <person name="Beurmann S."/>
            <person name="Ushijima B."/>
            <person name="Belcaid M."/>
            <person name="Callahan S.M."/>
            <person name="Aeby G.S."/>
        </authorList>
    </citation>
    <scope>NUCLEOTIDE SEQUENCE [LARGE SCALE GENOMIC DNA]</scope>
    <source>
        <strain evidence="9">OCN096</strain>
    </source>
</reference>
<dbReference type="InterPro" id="IPR002528">
    <property type="entry name" value="MATE_fam"/>
</dbReference>
<dbReference type="EMBL" id="LFZX01000036">
    <property type="protein sequence ID" value="KNC68095.1"/>
    <property type="molecule type" value="Genomic_DNA"/>
</dbReference>
<feature type="transmembrane region" description="Helical" evidence="7">
    <location>
        <begin position="376"/>
        <end position="401"/>
    </location>
</feature>